<evidence type="ECO:0000313" key="1">
    <source>
        <dbReference type="EMBL" id="DAD80957.1"/>
    </source>
</evidence>
<name>A0A8S5MF52_9CAUD</name>
<proteinExistence type="predicted"/>
<sequence length="81" mass="9562">MRAYLKQVLIGLDQLLNTLMGGWADETLSSRAWRHYVKGDYKWPKVLIDGILFFDKDHCQRSYESEIKRSQLKPEMRGKVC</sequence>
<reference evidence="1" key="1">
    <citation type="journal article" date="2021" name="Proc. Natl. Acad. Sci. U.S.A.">
        <title>A Catalog of Tens of Thousands of Viruses from Human Metagenomes Reveals Hidden Associations with Chronic Diseases.</title>
        <authorList>
            <person name="Tisza M.J."/>
            <person name="Buck C.B."/>
        </authorList>
    </citation>
    <scope>NUCLEOTIDE SEQUENCE</scope>
    <source>
        <strain evidence="1">Ct9P15</strain>
    </source>
</reference>
<dbReference type="EMBL" id="BK014892">
    <property type="protein sequence ID" value="DAD80957.1"/>
    <property type="molecule type" value="Genomic_DNA"/>
</dbReference>
<accession>A0A8S5MF52</accession>
<protein>
    <submittedName>
        <fullName evidence="1">Uncharacterized protein</fullName>
    </submittedName>
</protein>
<organism evidence="1">
    <name type="scientific">Podoviridae sp. ct9P15</name>
    <dbReference type="NCBI Taxonomy" id="2826543"/>
    <lineage>
        <taxon>Viruses</taxon>
        <taxon>Duplodnaviria</taxon>
        <taxon>Heunggongvirae</taxon>
        <taxon>Uroviricota</taxon>
        <taxon>Caudoviricetes</taxon>
    </lineage>
</organism>